<evidence type="ECO:0000256" key="1">
    <source>
        <dbReference type="SAM" id="MobiDB-lite"/>
    </source>
</evidence>
<dbReference type="eggNOG" id="ENOG502SX19">
    <property type="taxonomic scope" value="Eukaryota"/>
</dbReference>
<feature type="compositionally biased region" description="Basic and acidic residues" evidence="1">
    <location>
        <begin position="149"/>
        <end position="158"/>
    </location>
</feature>
<dbReference type="GeneID" id="7203644"/>
<dbReference type="InParanoid" id="B7G6X8"/>
<accession>B7G6X8</accession>
<reference evidence="3" key="2">
    <citation type="submission" date="2008-08" db="EMBL/GenBank/DDBJ databases">
        <authorList>
            <consortium name="Diatom Consortium"/>
            <person name="Grigoriev I."/>
            <person name="Grimwood J."/>
            <person name="Kuo A."/>
            <person name="Otillar R.P."/>
            <person name="Salamov A."/>
            <person name="Detter J.C."/>
            <person name="Lindquist E."/>
            <person name="Shapiro H."/>
            <person name="Lucas S."/>
            <person name="Glavina del Rio T."/>
            <person name="Pitluck S."/>
            <person name="Rokhsar D."/>
            <person name="Bowler C."/>
        </authorList>
    </citation>
    <scope>GENOME REANNOTATION</scope>
    <source>
        <strain evidence="3">CCAP 1055/1</strain>
    </source>
</reference>
<feature type="compositionally biased region" description="Basic and acidic residues" evidence="1">
    <location>
        <begin position="170"/>
        <end position="196"/>
    </location>
</feature>
<dbReference type="OrthoDB" id="515064at2759"/>
<reference evidence="2 3" key="1">
    <citation type="journal article" date="2008" name="Nature">
        <title>The Phaeodactylum genome reveals the evolutionary history of diatom genomes.</title>
        <authorList>
            <person name="Bowler C."/>
            <person name="Allen A.E."/>
            <person name="Badger J.H."/>
            <person name="Grimwood J."/>
            <person name="Jabbari K."/>
            <person name="Kuo A."/>
            <person name="Maheswari U."/>
            <person name="Martens C."/>
            <person name="Maumus F."/>
            <person name="Otillar R.P."/>
            <person name="Rayko E."/>
            <person name="Salamov A."/>
            <person name="Vandepoele K."/>
            <person name="Beszteri B."/>
            <person name="Gruber A."/>
            <person name="Heijde M."/>
            <person name="Katinka M."/>
            <person name="Mock T."/>
            <person name="Valentin K."/>
            <person name="Verret F."/>
            <person name="Berges J.A."/>
            <person name="Brownlee C."/>
            <person name="Cadoret J.P."/>
            <person name="Chiovitti A."/>
            <person name="Choi C.J."/>
            <person name="Coesel S."/>
            <person name="De Martino A."/>
            <person name="Detter J.C."/>
            <person name="Durkin C."/>
            <person name="Falciatore A."/>
            <person name="Fournet J."/>
            <person name="Haruta M."/>
            <person name="Huysman M.J."/>
            <person name="Jenkins B.D."/>
            <person name="Jiroutova K."/>
            <person name="Jorgensen R.E."/>
            <person name="Joubert Y."/>
            <person name="Kaplan A."/>
            <person name="Kroger N."/>
            <person name="Kroth P.G."/>
            <person name="La Roche J."/>
            <person name="Lindquist E."/>
            <person name="Lommer M."/>
            <person name="Martin-Jezequel V."/>
            <person name="Lopez P.J."/>
            <person name="Lucas S."/>
            <person name="Mangogna M."/>
            <person name="McGinnis K."/>
            <person name="Medlin L.K."/>
            <person name="Montsant A."/>
            <person name="Oudot-Le Secq M.P."/>
            <person name="Napoli C."/>
            <person name="Obornik M."/>
            <person name="Parker M.S."/>
            <person name="Petit J.L."/>
            <person name="Porcel B.M."/>
            <person name="Poulsen N."/>
            <person name="Robison M."/>
            <person name="Rychlewski L."/>
            <person name="Rynearson T.A."/>
            <person name="Schmutz J."/>
            <person name="Shapiro H."/>
            <person name="Siaut M."/>
            <person name="Stanley M."/>
            <person name="Sussman M.R."/>
            <person name="Taylor A.R."/>
            <person name="Vardi A."/>
            <person name="von Dassow P."/>
            <person name="Vyverman W."/>
            <person name="Willis A."/>
            <person name="Wyrwicz L.S."/>
            <person name="Rokhsar D.S."/>
            <person name="Weissenbach J."/>
            <person name="Armbrust E.V."/>
            <person name="Green B.R."/>
            <person name="Van de Peer Y."/>
            <person name="Grigoriev I.V."/>
        </authorList>
    </citation>
    <scope>NUCLEOTIDE SEQUENCE [LARGE SCALE GENOMIC DNA]</scope>
    <source>
        <strain evidence="2 3">CCAP 1055/1</strain>
    </source>
</reference>
<dbReference type="RefSeq" id="XP_002182807.1">
    <property type="nucleotide sequence ID" value="XM_002182771.1"/>
</dbReference>
<dbReference type="PaxDb" id="2850-Phatr48380"/>
<keyword evidence="3" id="KW-1185">Reference proteome</keyword>
<dbReference type="Proteomes" id="UP000000759">
    <property type="component" value="Chromosome 17"/>
</dbReference>
<feature type="region of interest" description="Disordered" evidence="1">
    <location>
        <begin position="118"/>
        <end position="197"/>
    </location>
</feature>
<dbReference type="EMBL" id="CM000619">
    <property type="protein sequence ID" value="EEC45543.1"/>
    <property type="molecule type" value="Genomic_DNA"/>
</dbReference>
<dbReference type="KEGG" id="pti:PHATRDRAFT_48380"/>
<gene>
    <name evidence="2" type="ORF">PHATRDRAFT_48380</name>
</gene>
<dbReference type="AlphaFoldDB" id="B7G6X8"/>
<name>B7G6X8_PHATC</name>
<sequence length="254" mass="27949">MVSRSRGGNLVPIRVDAFYEDDKKMIHIRLVDTLLLDPQLLPLPHSSLEENTQHLAYTMLSDAEVLGMGRTVRHFTGRLDLWSHPLQQLIADQIRPQLQQALSGKRVLLDTIRERNTKKVKLEGNSTSSGKDPGSGLPNSNSQVAPPESAKEALKSSEGENTQTVTAATEKVDFASKTKDEGTEQVHSFSRLEQEKSSSSSLIPIRLRLSVHGVRIHDDFLLGPSIEERKSAGFCSGFGTRPEAIGRSSSSHCD</sequence>
<protein>
    <submittedName>
        <fullName evidence="2">Uncharacterized protein</fullName>
    </submittedName>
</protein>
<proteinExistence type="predicted"/>
<evidence type="ECO:0000313" key="3">
    <source>
        <dbReference type="Proteomes" id="UP000000759"/>
    </source>
</evidence>
<organism evidence="2 3">
    <name type="scientific">Phaeodactylum tricornutum (strain CCAP 1055/1)</name>
    <dbReference type="NCBI Taxonomy" id="556484"/>
    <lineage>
        <taxon>Eukaryota</taxon>
        <taxon>Sar</taxon>
        <taxon>Stramenopiles</taxon>
        <taxon>Ochrophyta</taxon>
        <taxon>Bacillariophyta</taxon>
        <taxon>Bacillariophyceae</taxon>
        <taxon>Bacillariophycidae</taxon>
        <taxon>Naviculales</taxon>
        <taxon>Phaeodactylaceae</taxon>
        <taxon>Phaeodactylum</taxon>
    </lineage>
</organism>
<evidence type="ECO:0000313" key="2">
    <source>
        <dbReference type="EMBL" id="EEC45543.1"/>
    </source>
</evidence>